<accession>A0A4Q5J434</accession>
<keyword evidence="5 7" id="KW-0460">Magnesium</keyword>
<dbReference type="AlphaFoldDB" id="A0A4Q5J434"/>
<dbReference type="Pfam" id="PF01842">
    <property type="entry name" value="ACT"/>
    <property type="match status" value="1"/>
</dbReference>
<dbReference type="CDD" id="cd00077">
    <property type="entry name" value="HDc"/>
    <property type="match status" value="1"/>
</dbReference>
<dbReference type="PROSITE" id="PS51671">
    <property type="entry name" value="ACT"/>
    <property type="match status" value="1"/>
</dbReference>
<keyword evidence="2 7" id="KW-0548">Nucleotidyltransferase</keyword>
<evidence type="ECO:0000313" key="11">
    <source>
        <dbReference type="Proteomes" id="UP000291189"/>
    </source>
</evidence>
<evidence type="ECO:0000259" key="8">
    <source>
        <dbReference type="PROSITE" id="PS51671"/>
    </source>
</evidence>
<dbReference type="SMART" id="SM00471">
    <property type="entry name" value="HDc"/>
    <property type="match status" value="1"/>
</dbReference>
<dbReference type="InterPro" id="IPR013546">
    <property type="entry name" value="PII_UdlTrfase/GS_AdlTrfase"/>
</dbReference>
<dbReference type="GO" id="GO:0006808">
    <property type="term" value="P:regulation of nitrogen utilization"/>
    <property type="evidence" value="ECO:0007669"/>
    <property type="project" value="UniProtKB-UniRule"/>
</dbReference>
<dbReference type="GO" id="GO:0008081">
    <property type="term" value="F:phosphoric diester hydrolase activity"/>
    <property type="evidence" value="ECO:0007669"/>
    <property type="project" value="UniProtKB-UniRule"/>
</dbReference>
<organism evidence="10 11">
    <name type="scientific">Nocardioides iriomotensis</name>
    <dbReference type="NCBI Taxonomy" id="715784"/>
    <lineage>
        <taxon>Bacteria</taxon>
        <taxon>Bacillati</taxon>
        <taxon>Actinomycetota</taxon>
        <taxon>Actinomycetes</taxon>
        <taxon>Propionibacteriales</taxon>
        <taxon>Nocardioidaceae</taxon>
        <taxon>Nocardioides</taxon>
    </lineage>
</organism>
<dbReference type="HAMAP" id="MF_00277">
    <property type="entry name" value="PII_uridylyl_transf"/>
    <property type="match status" value="1"/>
</dbReference>
<dbReference type="Pfam" id="PF01966">
    <property type="entry name" value="HD"/>
    <property type="match status" value="1"/>
</dbReference>
<dbReference type="EC" id="3.1.4.-" evidence="7"/>
<dbReference type="OrthoDB" id="9758038at2"/>
<dbReference type="InterPro" id="IPR010043">
    <property type="entry name" value="UTase/UR"/>
</dbReference>
<dbReference type="Proteomes" id="UP000291189">
    <property type="component" value="Unassembled WGS sequence"/>
</dbReference>
<comment type="similarity">
    <text evidence="7">Belongs to the GlnD family.</text>
</comment>
<dbReference type="CDD" id="cd04873">
    <property type="entry name" value="ACT_UUR-ACR-like"/>
    <property type="match status" value="1"/>
</dbReference>
<dbReference type="SUPFAM" id="SSF81301">
    <property type="entry name" value="Nucleotidyltransferase"/>
    <property type="match status" value="1"/>
</dbReference>
<keyword evidence="3" id="KW-0677">Repeat</keyword>
<dbReference type="EMBL" id="SDPU01000021">
    <property type="protein sequence ID" value="RYU12329.1"/>
    <property type="molecule type" value="Genomic_DNA"/>
</dbReference>
<dbReference type="NCBIfam" id="NF002895">
    <property type="entry name" value="PRK03381.1"/>
    <property type="match status" value="1"/>
</dbReference>
<evidence type="ECO:0000259" key="9">
    <source>
        <dbReference type="PROSITE" id="PS51831"/>
    </source>
</evidence>
<dbReference type="InterPro" id="IPR043519">
    <property type="entry name" value="NT_sf"/>
</dbReference>
<dbReference type="PROSITE" id="PS51831">
    <property type="entry name" value="HD"/>
    <property type="match status" value="1"/>
</dbReference>
<dbReference type="PANTHER" id="PTHR47320:SF1">
    <property type="entry name" value="BIFUNCTIONAL URIDYLYLTRANSFERASE_URIDYLYL-REMOVING ENZYME"/>
    <property type="match status" value="1"/>
</dbReference>
<dbReference type="CDD" id="cd05401">
    <property type="entry name" value="NT_GlnE_GlnD_like"/>
    <property type="match status" value="1"/>
</dbReference>
<evidence type="ECO:0000256" key="4">
    <source>
        <dbReference type="ARBA" id="ARBA00022801"/>
    </source>
</evidence>
<dbReference type="SUPFAM" id="SSF55021">
    <property type="entry name" value="ACT-like"/>
    <property type="match status" value="2"/>
</dbReference>
<dbReference type="Pfam" id="PF08335">
    <property type="entry name" value="GlnD_UR_UTase"/>
    <property type="match status" value="1"/>
</dbReference>
<name>A0A4Q5J434_9ACTN</name>
<proteinExistence type="inferred from homology"/>
<dbReference type="GO" id="GO:0008773">
    <property type="term" value="F:[protein-PII] uridylyltransferase activity"/>
    <property type="evidence" value="ECO:0007669"/>
    <property type="project" value="UniProtKB-UniRule"/>
</dbReference>
<evidence type="ECO:0000256" key="6">
    <source>
        <dbReference type="ARBA" id="ARBA00023268"/>
    </source>
</evidence>
<dbReference type="InterPro" id="IPR003607">
    <property type="entry name" value="HD/PDEase_dom"/>
</dbReference>
<evidence type="ECO:0000256" key="2">
    <source>
        <dbReference type="ARBA" id="ARBA00022695"/>
    </source>
</evidence>
<feature type="domain" description="ACT" evidence="8">
    <location>
        <begin position="678"/>
        <end position="754"/>
    </location>
</feature>
<dbReference type="EC" id="2.7.7.59" evidence="7"/>
<sequence>MTAAERAERTRTADELCRTALEKALDGAVDSAVSGVALVAVGGYGRGELAPRSDLDVVLVHLDPLETVDVATVASTVWYPLWDAGADVDHSVRALPEVTRAARDDPRVALGLLDARHLAGDPNVTLRLRTEVLAHWRRDARRQLPDLHRMLTARTERAGELAHAAVPDLKESFGGLRDATLLKALVATWLVDVPHTELERSRQQLLDVRDELHAVVGRATDRVAPEVWAELASRLGHDDEDAVQRHVRGIGRRLAHLSRVTWHRVDAVLERPSAARRRAPELVRVGPGVAVSKGEVVLTKGTDVDDDPTLLLRAAAEAAERSLVLAPATASRLARGTTAIAAPWEEDARNLLVRLLAAGPGLLEVWETLDQTGSLEHVLPEWDRMRLLPHASVVHRFTVDRHVVETCIEASRLIRRVGRPDVLMVAALLHDIGKGGLQDHSVAGEPVAGAVAERIGFDEREQALVRRLVRRHLLLAETATTRDLEDPATVELVAERVVDVETLDLLEVLTEADARATSPKAWTDWRATLVRDLARRVRARLRGASPSLDDLDPTEPVDVPSRLRDDPSSVHVVVEPSEHGSTVTVVSGDRLGLIADAAGALAVQRLTVRAARAWTQGDFAVSVWEVAEDGLDPAVVRQRFDAVLGGRLDPRERIRRADPDALEPTVLVRHGASSDATVIEVRVDDRPGVVWSVCRALADCDVSVRSAHVATLGPQAVDVFYVVEPGAAALTDERSAEAVHAVREALAPTVTLDV</sequence>
<protein>
    <recommendedName>
        <fullName evidence="7">Bifunctional uridylyltransferase/uridylyl-removing enzyme</fullName>
        <shortName evidence="7">UTase/UR</shortName>
    </recommendedName>
    <alternativeName>
        <fullName evidence="7">Bifunctional [protein-PII] modification enzyme</fullName>
    </alternativeName>
    <alternativeName>
        <fullName evidence="7">Bifunctional nitrogen sensor protein</fullName>
    </alternativeName>
    <domain>
        <recommendedName>
            <fullName evidence="7">[Protein-PII] uridylyltransferase</fullName>
            <shortName evidence="7">PII uridylyltransferase</shortName>
            <shortName evidence="7">UTase</shortName>
            <ecNumber evidence="7">2.7.7.59</ecNumber>
        </recommendedName>
    </domain>
    <domain>
        <recommendedName>
            <fullName evidence="7">[Protein-PII]-UMP uridylyl-removing enzyme</fullName>
            <shortName evidence="7">UR</shortName>
            <ecNumber evidence="7">3.1.4.-</ecNumber>
        </recommendedName>
    </domain>
</protein>
<dbReference type="PANTHER" id="PTHR47320">
    <property type="entry name" value="BIFUNCTIONAL URIDYLYLTRANSFERASE/URIDYLYL-REMOVING ENZYME"/>
    <property type="match status" value="1"/>
</dbReference>
<comment type="activity regulation">
    <text evidence="7">Uridylyltransferase (UTase) activity is inhibited by glutamine, while glutamine activates uridylyl-removing (UR) activity.</text>
</comment>
<feature type="region of interest" description="Uridylyltransferase" evidence="7">
    <location>
        <begin position="1"/>
        <end position="284"/>
    </location>
</feature>
<evidence type="ECO:0000313" key="10">
    <source>
        <dbReference type="EMBL" id="RYU12329.1"/>
    </source>
</evidence>
<keyword evidence="6 7" id="KW-0511">Multifunctional enzyme</keyword>
<comment type="catalytic activity">
    <reaction evidence="7">
        <text>[protein-PII]-L-tyrosine + UTP = [protein-PII]-uridylyl-L-tyrosine + diphosphate</text>
        <dbReference type="Rhea" id="RHEA:13673"/>
        <dbReference type="Rhea" id="RHEA-COMP:12147"/>
        <dbReference type="Rhea" id="RHEA-COMP:12148"/>
        <dbReference type="ChEBI" id="CHEBI:33019"/>
        <dbReference type="ChEBI" id="CHEBI:46398"/>
        <dbReference type="ChEBI" id="CHEBI:46858"/>
        <dbReference type="ChEBI" id="CHEBI:90602"/>
        <dbReference type="EC" id="2.7.7.59"/>
    </reaction>
</comment>
<evidence type="ECO:0000256" key="7">
    <source>
        <dbReference type="HAMAP-Rule" id="MF_00277"/>
    </source>
</evidence>
<comment type="caution">
    <text evidence="7">Lacks conserved residue(s) required for the propagation of feature annotation.</text>
</comment>
<dbReference type="Gene3D" id="3.30.70.260">
    <property type="match status" value="1"/>
</dbReference>
<gene>
    <name evidence="7" type="primary">glnD</name>
    <name evidence="10" type="ORF">ETU37_09970</name>
</gene>
<dbReference type="InterPro" id="IPR002912">
    <property type="entry name" value="ACT_dom"/>
</dbReference>
<keyword evidence="1 7" id="KW-0808">Transferase</keyword>
<comment type="cofactor">
    <cofactor evidence="7">
        <name>Mg(2+)</name>
        <dbReference type="ChEBI" id="CHEBI:18420"/>
    </cofactor>
</comment>
<keyword evidence="11" id="KW-1185">Reference proteome</keyword>
<evidence type="ECO:0000256" key="3">
    <source>
        <dbReference type="ARBA" id="ARBA00022737"/>
    </source>
</evidence>
<dbReference type="CDD" id="cd04899">
    <property type="entry name" value="ACT_ACR-UUR-like_2"/>
    <property type="match status" value="1"/>
</dbReference>
<dbReference type="Gene3D" id="1.10.3090.10">
    <property type="entry name" value="cca-adding enzyme, domain 2"/>
    <property type="match status" value="1"/>
</dbReference>
<evidence type="ECO:0000256" key="1">
    <source>
        <dbReference type="ARBA" id="ARBA00022679"/>
    </source>
</evidence>
<comment type="function">
    <text evidence="7">Modifies, by uridylylation and deuridylylation, the PII regulatory proteins (GlnB and homologs), in response to the nitrogen status of the cell that GlnD senses through the glutamine level. Under low glutamine levels, catalyzes the conversion of the PII proteins and UTP to PII-UMP and PPi, while under higher glutamine levels, GlnD hydrolyzes PII-UMP to PII and UMP (deuridylylation). Thus, controls uridylylation state and activity of the PII proteins, and plays an important role in the regulation of nitrogen metabolism.</text>
</comment>
<dbReference type="InterPro" id="IPR045865">
    <property type="entry name" value="ACT-like_dom_sf"/>
</dbReference>
<dbReference type="SUPFAM" id="SSF109604">
    <property type="entry name" value="HD-domain/PDEase-like"/>
    <property type="match status" value="1"/>
</dbReference>
<evidence type="ECO:0000256" key="5">
    <source>
        <dbReference type="ARBA" id="ARBA00022842"/>
    </source>
</evidence>
<keyword evidence="4 7" id="KW-0378">Hydrolase</keyword>
<feature type="domain" description="HD" evidence="9">
    <location>
        <begin position="399"/>
        <end position="506"/>
    </location>
</feature>
<comment type="domain">
    <text evidence="7">Has four distinct domains: an N-terminal nucleotidyltransferase (NT) domain responsible for UTase activity, a central HD domain that encodes UR activity, and two C-terminal ACT domains that seem to have a role in glutamine sensing.</text>
</comment>
<reference evidence="10 11" key="1">
    <citation type="submission" date="2019-01" db="EMBL/GenBank/DDBJ databases">
        <title>Nocardioides guangzhouensis sp. nov., an actinobacterium isolated from soil.</title>
        <authorList>
            <person name="Fu Y."/>
            <person name="Cai Y."/>
            <person name="Lin Z."/>
            <person name="Chen P."/>
        </authorList>
    </citation>
    <scope>NUCLEOTIDE SEQUENCE [LARGE SCALE GENOMIC DNA]</scope>
    <source>
        <strain evidence="10 11">NBRC 105384</strain>
    </source>
</reference>
<dbReference type="InterPro" id="IPR006674">
    <property type="entry name" value="HD_domain"/>
</dbReference>
<comment type="caution">
    <text evidence="10">The sequence shown here is derived from an EMBL/GenBank/DDBJ whole genome shotgun (WGS) entry which is preliminary data.</text>
</comment>
<comment type="catalytic activity">
    <reaction evidence="7">
        <text>[protein-PII]-uridylyl-L-tyrosine + H2O = [protein-PII]-L-tyrosine + UMP + H(+)</text>
        <dbReference type="Rhea" id="RHEA:48600"/>
        <dbReference type="Rhea" id="RHEA-COMP:12147"/>
        <dbReference type="Rhea" id="RHEA-COMP:12148"/>
        <dbReference type="ChEBI" id="CHEBI:15377"/>
        <dbReference type="ChEBI" id="CHEBI:15378"/>
        <dbReference type="ChEBI" id="CHEBI:46858"/>
        <dbReference type="ChEBI" id="CHEBI:57865"/>
        <dbReference type="ChEBI" id="CHEBI:90602"/>
    </reaction>
</comment>